<organism evidence="8 9">
    <name type="scientific">Notechis scutatus</name>
    <name type="common">mainland tiger snake</name>
    <dbReference type="NCBI Taxonomy" id="8663"/>
    <lineage>
        <taxon>Eukaryota</taxon>
        <taxon>Metazoa</taxon>
        <taxon>Chordata</taxon>
        <taxon>Craniata</taxon>
        <taxon>Vertebrata</taxon>
        <taxon>Euteleostomi</taxon>
        <taxon>Lepidosauria</taxon>
        <taxon>Squamata</taxon>
        <taxon>Bifurcata</taxon>
        <taxon>Unidentata</taxon>
        <taxon>Episquamata</taxon>
        <taxon>Toxicofera</taxon>
        <taxon>Serpentes</taxon>
        <taxon>Colubroidea</taxon>
        <taxon>Elapidae</taxon>
        <taxon>Hydrophiinae</taxon>
        <taxon>Notechis</taxon>
    </lineage>
</organism>
<evidence type="ECO:0000256" key="6">
    <source>
        <dbReference type="SAM" id="SignalP"/>
    </source>
</evidence>
<comment type="subcellular location">
    <subcellularLocation>
        <location evidence="1">Secreted</location>
    </subcellularLocation>
</comment>
<sequence length="132" mass="14744">MVKICGRGMVMVVTIFLTTILFVEFAQSLKCFSCREPTRPEKCMAVMNCMPDQTTCMTTMHSIEEVYPFVGESTVTRSCSLACNLSEIDAIGSTRLIICCHTDLCNHDGASWLEISYTMLGGLLVSFFLFLR</sequence>
<evidence type="ECO:0000256" key="3">
    <source>
        <dbReference type="ARBA" id="ARBA00022729"/>
    </source>
</evidence>
<dbReference type="Gene3D" id="2.10.60.10">
    <property type="entry name" value="CD59"/>
    <property type="match status" value="1"/>
</dbReference>
<keyword evidence="4" id="KW-1015">Disulfide bond</keyword>
<dbReference type="RefSeq" id="XP_026545768.1">
    <property type="nucleotide sequence ID" value="XM_026689983.1"/>
</dbReference>
<evidence type="ECO:0000256" key="4">
    <source>
        <dbReference type="ARBA" id="ARBA00023157"/>
    </source>
</evidence>
<dbReference type="AlphaFoldDB" id="A0A6J1VYT0"/>
<feature type="signal peptide" evidence="6">
    <location>
        <begin position="1"/>
        <end position="28"/>
    </location>
</feature>
<reference evidence="9" key="1">
    <citation type="submission" date="2025-08" db="UniProtKB">
        <authorList>
            <consortium name="RefSeq"/>
        </authorList>
    </citation>
    <scope>IDENTIFICATION</scope>
</reference>
<dbReference type="PANTHER" id="PTHR16983">
    <property type="entry name" value="UPAR/LY6 DOMAIN-CONTAINING PROTEIN"/>
    <property type="match status" value="1"/>
</dbReference>
<evidence type="ECO:0000256" key="5">
    <source>
        <dbReference type="SAM" id="Phobius"/>
    </source>
</evidence>
<feature type="chain" id="PRO_5026676982" evidence="6">
    <location>
        <begin position="29"/>
        <end position="132"/>
    </location>
</feature>
<dbReference type="GO" id="GO:0005886">
    <property type="term" value="C:plasma membrane"/>
    <property type="evidence" value="ECO:0007669"/>
    <property type="project" value="TreeGrafter"/>
</dbReference>
<proteinExistence type="predicted"/>
<dbReference type="KEGG" id="nss:113427468"/>
<keyword evidence="5" id="KW-1133">Transmembrane helix</keyword>
<feature type="transmembrane region" description="Helical" evidence="5">
    <location>
        <begin position="109"/>
        <end position="131"/>
    </location>
</feature>
<accession>A0A6J1VYT0</accession>
<dbReference type="FunFam" id="2.10.60.10:FF:000003">
    <property type="entry name" value="lymphocyte antigen 6E isoform X1"/>
    <property type="match status" value="1"/>
</dbReference>
<dbReference type="InterPro" id="IPR051110">
    <property type="entry name" value="Ly-6/neurotoxin-like_GPI-ap"/>
</dbReference>
<evidence type="ECO:0000256" key="2">
    <source>
        <dbReference type="ARBA" id="ARBA00022525"/>
    </source>
</evidence>
<evidence type="ECO:0000259" key="7">
    <source>
        <dbReference type="Pfam" id="PF00087"/>
    </source>
</evidence>
<keyword evidence="5" id="KW-0812">Transmembrane</keyword>
<dbReference type="GeneID" id="113427468"/>
<keyword evidence="3 6" id="KW-0732">Signal</keyword>
<dbReference type="Pfam" id="PF00087">
    <property type="entry name" value="Toxin_TOLIP"/>
    <property type="match status" value="1"/>
</dbReference>
<name>A0A6J1VYT0_9SAUR</name>
<evidence type="ECO:0000313" key="9">
    <source>
        <dbReference type="RefSeq" id="XP_026545768.1"/>
    </source>
</evidence>
<evidence type="ECO:0000313" key="8">
    <source>
        <dbReference type="Proteomes" id="UP000504612"/>
    </source>
</evidence>
<dbReference type="CDD" id="cd23620">
    <property type="entry name" value="TFP_LU_ECD_LYPD2"/>
    <property type="match status" value="1"/>
</dbReference>
<gene>
    <name evidence="9" type="primary">LOC113427468</name>
</gene>
<dbReference type="PANTHER" id="PTHR16983:SF16">
    <property type="entry name" value="UPAR_LY6 DOMAIN-CONTAINING PROTEIN"/>
    <property type="match status" value="1"/>
</dbReference>
<keyword evidence="5" id="KW-0472">Membrane</keyword>
<keyword evidence="2" id="KW-0964">Secreted</keyword>
<dbReference type="GO" id="GO:0005576">
    <property type="term" value="C:extracellular region"/>
    <property type="evidence" value="ECO:0007669"/>
    <property type="project" value="UniProtKB-SubCell"/>
</dbReference>
<dbReference type="Proteomes" id="UP000504612">
    <property type="component" value="Unplaced"/>
</dbReference>
<dbReference type="SUPFAM" id="SSF57302">
    <property type="entry name" value="Snake toxin-like"/>
    <property type="match status" value="1"/>
</dbReference>
<keyword evidence="8" id="KW-1185">Reference proteome</keyword>
<dbReference type="InterPro" id="IPR045860">
    <property type="entry name" value="Snake_toxin-like_sf"/>
</dbReference>
<protein>
    <submittedName>
        <fullName evidence="9">Ly6/PLAUR domain-containing protein 2-like</fullName>
    </submittedName>
</protein>
<evidence type="ECO:0000256" key="1">
    <source>
        <dbReference type="ARBA" id="ARBA00004613"/>
    </source>
</evidence>
<feature type="domain" description="Snake toxin/toxin-like" evidence="7">
    <location>
        <begin position="29"/>
        <end position="106"/>
    </location>
</feature>
<dbReference type="InterPro" id="IPR035076">
    <property type="entry name" value="Toxin/TOLIP"/>
</dbReference>